<feature type="domain" description="3-dehydroquinate synthase C-terminal" evidence="21">
    <location>
        <begin position="183"/>
        <end position="327"/>
    </location>
</feature>
<feature type="binding site" evidence="19">
    <location>
        <position position="186"/>
    </location>
    <ligand>
        <name>Zn(2+)</name>
        <dbReference type="ChEBI" id="CHEBI:29105"/>
    </ligand>
</feature>
<evidence type="ECO:0000256" key="16">
    <source>
        <dbReference type="ARBA" id="ARBA00023141"/>
    </source>
</evidence>
<evidence type="ECO:0000256" key="13">
    <source>
        <dbReference type="ARBA" id="ARBA00022741"/>
    </source>
</evidence>
<dbReference type="GO" id="GO:0009073">
    <property type="term" value="P:aromatic amino acid family biosynthetic process"/>
    <property type="evidence" value="ECO:0007669"/>
    <property type="project" value="UniProtKB-KW"/>
</dbReference>
<evidence type="ECO:0000256" key="6">
    <source>
        <dbReference type="ARBA" id="ARBA00004661"/>
    </source>
</evidence>
<feature type="binding site" evidence="19">
    <location>
        <position position="266"/>
    </location>
    <ligand>
        <name>Zn(2+)</name>
        <dbReference type="ChEBI" id="CHEBI:29105"/>
    </ligand>
</feature>
<evidence type="ECO:0000259" key="21">
    <source>
        <dbReference type="Pfam" id="PF24621"/>
    </source>
</evidence>
<dbReference type="EC" id="4.2.3.4" evidence="8 19"/>
<keyword evidence="13 19" id="KW-0547">Nucleotide-binding</keyword>
<dbReference type="InterPro" id="IPR016037">
    <property type="entry name" value="DHQ_synth_AroB"/>
</dbReference>
<keyword evidence="15 19" id="KW-0520">NAD</keyword>
<reference evidence="22 23" key="1">
    <citation type="journal article" date="2018" name="Syst. Appl. Microbiol.">
        <title>Ereboglobus luteus gen. nov. sp. nov. from cockroach guts, and new insights into the oxygen relationship of the genera Opitutus and Didymococcus (Verrucomicrobia: Opitutaceae).</title>
        <authorList>
            <person name="Tegtmeier D."/>
            <person name="Belitz A."/>
            <person name="Radek R."/>
            <person name="Heimerl T."/>
            <person name="Brune A."/>
        </authorList>
    </citation>
    <scope>NUCLEOTIDE SEQUENCE [LARGE SCALE GENOMIC DNA]</scope>
    <source>
        <strain evidence="22 23">Ho45</strain>
    </source>
</reference>
<evidence type="ECO:0000256" key="19">
    <source>
        <dbReference type="HAMAP-Rule" id="MF_00110"/>
    </source>
</evidence>
<comment type="function">
    <text evidence="4 19">Catalyzes the conversion of 3-deoxy-D-arabino-heptulosonate 7-phosphate (DAHP) to dehydroquinate (DHQ).</text>
</comment>
<dbReference type="EMBL" id="CP023004">
    <property type="protein sequence ID" value="AWI08345.1"/>
    <property type="molecule type" value="Genomic_DNA"/>
</dbReference>
<sequence>MSDTTDSLTVRLGERSYPIHFGGDLAGIARADVEAFARAGRSMAVITDGNLARAQAPVLKVLFGDTPMFELAPGEETKSLGEFGRVLDFMAAQRLDRTSVLVAAGGGVIGDLAGFAAAAYQRGIDFVQVPTTLLAMVDSSVGGKTGLNLKAGKNLVGAFHQPRAVYIATDMLATLPPREFAAGMAEVIKYGMLADASLFAQLESSPLTASSPPLASVIRRCCEIKARIVEADERELAREGGRALLNLGHTFGHAIEQVTGYGAYLHGEAVAIGLAAAARLSEKLGNISGGDTARVERVVAAHALPVRLRESLPLDALMTAMARDKKVRSGTLRFVVLNSIGDSATRSDVPGALVEETWREVGAV</sequence>
<accession>A0A2U8E0N6</accession>
<feature type="domain" description="3-dehydroquinate synthase N-terminal" evidence="20">
    <location>
        <begin position="70"/>
        <end position="181"/>
    </location>
</feature>
<dbReference type="GO" id="GO:0003856">
    <property type="term" value="F:3-dehydroquinate synthase activity"/>
    <property type="evidence" value="ECO:0007669"/>
    <property type="project" value="UniProtKB-UniRule"/>
</dbReference>
<dbReference type="PANTHER" id="PTHR43622:SF7">
    <property type="entry name" value="3-DEHYDROQUINATE SYNTHASE, CHLOROPLASTIC"/>
    <property type="match status" value="1"/>
</dbReference>
<comment type="similarity">
    <text evidence="7 19">Belongs to the sugar phosphate cyclases superfamily. Dehydroquinate synthase family.</text>
</comment>
<keyword evidence="11 19" id="KW-0028">Amino-acid biosynthesis</keyword>
<dbReference type="InterPro" id="IPR030963">
    <property type="entry name" value="DHQ_synth_fam"/>
</dbReference>
<evidence type="ECO:0000256" key="3">
    <source>
        <dbReference type="ARBA" id="ARBA00001947"/>
    </source>
</evidence>
<dbReference type="GO" id="GO:0000166">
    <property type="term" value="F:nucleotide binding"/>
    <property type="evidence" value="ECO:0007669"/>
    <property type="project" value="UniProtKB-KW"/>
</dbReference>
<dbReference type="AlphaFoldDB" id="A0A2U8E0N6"/>
<proteinExistence type="inferred from homology"/>
<protein>
    <recommendedName>
        <fullName evidence="9 19">3-dehydroquinate synthase</fullName>
        <shortName evidence="19">DHQS</shortName>
        <ecNumber evidence="8 19">4.2.3.4</ecNumber>
    </recommendedName>
</protein>
<evidence type="ECO:0000256" key="8">
    <source>
        <dbReference type="ARBA" id="ARBA00013031"/>
    </source>
</evidence>
<comment type="pathway">
    <text evidence="6 19">Metabolic intermediate biosynthesis; chorismate biosynthesis; chorismate from D-erythrose 4-phosphate and phosphoenolpyruvate: step 2/7.</text>
</comment>
<evidence type="ECO:0000256" key="17">
    <source>
        <dbReference type="ARBA" id="ARBA00023239"/>
    </source>
</evidence>
<feature type="binding site" evidence="19">
    <location>
        <begin position="107"/>
        <end position="111"/>
    </location>
    <ligand>
        <name>NAD(+)</name>
        <dbReference type="ChEBI" id="CHEBI:57540"/>
    </ligand>
</feature>
<dbReference type="InterPro" id="IPR030960">
    <property type="entry name" value="DHQS/DOIS_N"/>
</dbReference>
<keyword evidence="23" id="KW-1185">Reference proteome</keyword>
<dbReference type="InterPro" id="IPR050071">
    <property type="entry name" value="Dehydroquinate_synthase"/>
</dbReference>
<dbReference type="KEGG" id="elut:CKA38_02895"/>
<evidence type="ECO:0000259" key="20">
    <source>
        <dbReference type="Pfam" id="PF01761"/>
    </source>
</evidence>
<keyword evidence="17 19" id="KW-0456">Lyase</keyword>
<feature type="binding site" evidence="19">
    <location>
        <position position="249"/>
    </location>
    <ligand>
        <name>Zn(2+)</name>
        <dbReference type="ChEBI" id="CHEBI:29105"/>
    </ligand>
</feature>
<keyword evidence="12 19" id="KW-0479">Metal-binding</keyword>
<evidence type="ECO:0000256" key="9">
    <source>
        <dbReference type="ARBA" id="ARBA00017684"/>
    </source>
</evidence>
<evidence type="ECO:0000256" key="14">
    <source>
        <dbReference type="ARBA" id="ARBA00022833"/>
    </source>
</evidence>
<dbReference type="Gene3D" id="3.40.50.1970">
    <property type="match status" value="1"/>
</dbReference>
<dbReference type="GO" id="GO:0005737">
    <property type="term" value="C:cytoplasm"/>
    <property type="evidence" value="ECO:0007669"/>
    <property type="project" value="UniProtKB-SubCell"/>
</dbReference>
<comment type="cofactor">
    <cofactor evidence="2 19">
        <name>NAD(+)</name>
        <dbReference type="ChEBI" id="CHEBI:57540"/>
    </cofactor>
</comment>
<dbReference type="Pfam" id="PF24621">
    <property type="entry name" value="DHQS_C"/>
    <property type="match status" value="1"/>
</dbReference>
<evidence type="ECO:0000256" key="11">
    <source>
        <dbReference type="ARBA" id="ARBA00022605"/>
    </source>
</evidence>
<dbReference type="CDD" id="cd08195">
    <property type="entry name" value="DHQS"/>
    <property type="match status" value="1"/>
</dbReference>
<evidence type="ECO:0000256" key="5">
    <source>
        <dbReference type="ARBA" id="ARBA00004496"/>
    </source>
</evidence>
<gene>
    <name evidence="19 22" type="primary">aroB</name>
    <name evidence="22" type="ORF">CKA38_02895</name>
</gene>
<dbReference type="SUPFAM" id="SSF56796">
    <property type="entry name" value="Dehydroquinate synthase-like"/>
    <property type="match status" value="1"/>
</dbReference>
<dbReference type="OrthoDB" id="9806583at2"/>
<dbReference type="PIRSF" id="PIRSF001455">
    <property type="entry name" value="DHQ_synth"/>
    <property type="match status" value="1"/>
</dbReference>
<feature type="binding site" evidence="19">
    <location>
        <begin position="131"/>
        <end position="132"/>
    </location>
    <ligand>
        <name>NAD(+)</name>
        <dbReference type="ChEBI" id="CHEBI:57540"/>
    </ligand>
</feature>
<dbReference type="UniPathway" id="UPA00053">
    <property type="reaction ID" value="UER00085"/>
</dbReference>
<evidence type="ECO:0000256" key="10">
    <source>
        <dbReference type="ARBA" id="ARBA00022490"/>
    </source>
</evidence>
<dbReference type="Proteomes" id="UP000244896">
    <property type="component" value="Chromosome"/>
</dbReference>
<dbReference type="RefSeq" id="WP_108824152.1">
    <property type="nucleotide sequence ID" value="NZ_CP023004.1"/>
</dbReference>
<dbReference type="InterPro" id="IPR056179">
    <property type="entry name" value="DHQS_C"/>
</dbReference>
<comment type="catalytic activity">
    <reaction evidence="1 19">
        <text>7-phospho-2-dehydro-3-deoxy-D-arabino-heptonate = 3-dehydroquinate + phosphate</text>
        <dbReference type="Rhea" id="RHEA:21968"/>
        <dbReference type="ChEBI" id="CHEBI:32364"/>
        <dbReference type="ChEBI" id="CHEBI:43474"/>
        <dbReference type="ChEBI" id="CHEBI:58394"/>
        <dbReference type="EC" id="4.2.3.4"/>
    </reaction>
</comment>
<evidence type="ECO:0000256" key="2">
    <source>
        <dbReference type="ARBA" id="ARBA00001911"/>
    </source>
</evidence>
<feature type="binding site" evidence="19">
    <location>
        <position position="144"/>
    </location>
    <ligand>
        <name>NAD(+)</name>
        <dbReference type="ChEBI" id="CHEBI:57540"/>
    </ligand>
</feature>
<comment type="cofactor">
    <cofactor evidence="19">
        <name>Co(2+)</name>
        <dbReference type="ChEBI" id="CHEBI:48828"/>
    </cofactor>
    <cofactor evidence="19">
        <name>Zn(2+)</name>
        <dbReference type="ChEBI" id="CHEBI:29105"/>
    </cofactor>
    <text evidence="19">Binds 1 divalent metal cation per subunit. Can use either Co(2+) or Zn(2+).</text>
</comment>
<evidence type="ECO:0000256" key="4">
    <source>
        <dbReference type="ARBA" id="ARBA00003485"/>
    </source>
</evidence>
<comment type="cofactor">
    <cofactor evidence="3">
        <name>Zn(2+)</name>
        <dbReference type="ChEBI" id="CHEBI:29105"/>
    </cofactor>
</comment>
<evidence type="ECO:0000256" key="12">
    <source>
        <dbReference type="ARBA" id="ARBA00022723"/>
    </source>
</evidence>
<evidence type="ECO:0000256" key="15">
    <source>
        <dbReference type="ARBA" id="ARBA00023027"/>
    </source>
</evidence>
<keyword evidence="10 19" id="KW-0963">Cytoplasm</keyword>
<evidence type="ECO:0000313" key="22">
    <source>
        <dbReference type="EMBL" id="AWI08345.1"/>
    </source>
</evidence>
<dbReference type="GO" id="GO:0009423">
    <property type="term" value="P:chorismate biosynthetic process"/>
    <property type="evidence" value="ECO:0007669"/>
    <property type="project" value="UniProtKB-UniRule"/>
</dbReference>
<evidence type="ECO:0000256" key="7">
    <source>
        <dbReference type="ARBA" id="ARBA00005412"/>
    </source>
</evidence>
<dbReference type="NCBIfam" id="TIGR01357">
    <property type="entry name" value="aroB"/>
    <property type="match status" value="1"/>
</dbReference>
<comment type="subcellular location">
    <subcellularLocation>
        <location evidence="5 19">Cytoplasm</location>
    </subcellularLocation>
</comment>
<dbReference type="HAMAP" id="MF_00110">
    <property type="entry name" value="DHQ_synthase"/>
    <property type="match status" value="1"/>
</dbReference>
<evidence type="ECO:0000256" key="1">
    <source>
        <dbReference type="ARBA" id="ARBA00001393"/>
    </source>
</evidence>
<dbReference type="FunFam" id="3.40.50.1970:FF:000007">
    <property type="entry name" value="Pentafunctional AROM polypeptide"/>
    <property type="match status" value="1"/>
</dbReference>
<name>A0A2U8E0N6_9BACT</name>
<keyword evidence="14 19" id="KW-0862">Zinc</keyword>
<dbReference type="PANTHER" id="PTHR43622">
    <property type="entry name" value="3-DEHYDROQUINATE SYNTHASE"/>
    <property type="match status" value="1"/>
</dbReference>
<evidence type="ECO:0000256" key="18">
    <source>
        <dbReference type="ARBA" id="ARBA00023285"/>
    </source>
</evidence>
<evidence type="ECO:0000313" key="23">
    <source>
        <dbReference type="Proteomes" id="UP000244896"/>
    </source>
</evidence>
<dbReference type="Gene3D" id="1.20.1090.10">
    <property type="entry name" value="Dehydroquinate synthase-like - alpha domain"/>
    <property type="match status" value="1"/>
</dbReference>
<feature type="binding site" evidence="19">
    <location>
        <position position="153"/>
    </location>
    <ligand>
        <name>NAD(+)</name>
        <dbReference type="ChEBI" id="CHEBI:57540"/>
    </ligand>
</feature>
<organism evidence="22 23">
    <name type="scientific">Ereboglobus luteus</name>
    <dbReference type="NCBI Taxonomy" id="1796921"/>
    <lineage>
        <taxon>Bacteria</taxon>
        <taxon>Pseudomonadati</taxon>
        <taxon>Verrucomicrobiota</taxon>
        <taxon>Opitutia</taxon>
        <taxon>Opitutales</taxon>
        <taxon>Opitutaceae</taxon>
        <taxon>Ereboglobus</taxon>
    </lineage>
</organism>
<dbReference type="GO" id="GO:0008652">
    <property type="term" value="P:amino acid biosynthetic process"/>
    <property type="evidence" value="ECO:0007669"/>
    <property type="project" value="UniProtKB-KW"/>
</dbReference>
<dbReference type="Pfam" id="PF01761">
    <property type="entry name" value="DHQ_synthase"/>
    <property type="match status" value="1"/>
</dbReference>
<dbReference type="GO" id="GO:0046872">
    <property type="term" value="F:metal ion binding"/>
    <property type="evidence" value="ECO:0007669"/>
    <property type="project" value="UniProtKB-KW"/>
</dbReference>
<comment type="caution">
    <text evidence="19">Lacks conserved residue(s) required for the propagation of feature annotation.</text>
</comment>
<keyword evidence="16 19" id="KW-0057">Aromatic amino acid biosynthesis</keyword>
<keyword evidence="18 19" id="KW-0170">Cobalt</keyword>